<sequence length="273" mass="28931">MFYYFALCLLSLFTCVVGDVSISNPTKGQTFAVSGSSVSVTVTWIESNADPLLTDMNKYTFLVCTGPNSDINCFKSTSTTVKASELSSYSKTMSIPASLGADGQYYIQIYATTDNGYTIHYTYRFTLTGMTGSTEPSGDDTNPPTAQTSLAADGATAVTGTALSASFSLPYSEQTGPTRYAPMQTQPGTTVTATTWSRRFPTSSVTYFSTLTGGTMLQQVSTVTPGWSYTISSAANWASPAPYPSDNGGWYNPSSRIRSASRTSLSSSATSSA</sequence>
<accession>A0A0H5BZ05</accession>
<comment type="similarity">
    <text evidence="2">Belongs to the KRE9/KNH1 family.</text>
</comment>
<accession>A0A1E4S953</accession>
<dbReference type="GO" id="GO:0006078">
    <property type="term" value="P:(1-&gt;6)-beta-D-glucan biosynthetic process"/>
    <property type="evidence" value="ECO:0007669"/>
    <property type="project" value="InterPro"/>
</dbReference>
<dbReference type="Pfam" id="PF10342">
    <property type="entry name" value="Kre9_KNH"/>
    <property type="match status" value="1"/>
</dbReference>
<reference evidence="10" key="2">
    <citation type="journal article" date="2015" name="J. Biotechnol.">
        <title>The structure of the Cyberlindnera jadinii genome and its relation to Candida utilis analyzed by the occurrence of single nucleotide polymorphisms.</title>
        <authorList>
            <person name="Rupp O."/>
            <person name="Brinkrolf K."/>
            <person name="Buerth C."/>
            <person name="Kunigo M."/>
            <person name="Schneider J."/>
            <person name="Jaenicke S."/>
            <person name="Goesmann A."/>
            <person name="Puehler A."/>
            <person name="Jaeger K.-E."/>
            <person name="Ernst J.F."/>
        </authorList>
    </citation>
    <scope>NUCLEOTIDE SEQUENCE [LARGE SCALE GENOMIC DNA]</scope>
    <source>
        <strain evidence="10">ATCC 18201 / CBS 1600 / BCRC 20928 / JCM 3617 / NBRC 0987 / NRRL Y-1542</strain>
    </source>
</reference>
<dbReference type="AlphaFoldDB" id="A0A0H5BZ05"/>
<evidence type="ECO:0000256" key="3">
    <source>
        <dbReference type="ARBA" id="ARBA00022729"/>
    </source>
</evidence>
<dbReference type="PANTHER" id="PTHR28154">
    <property type="entry name" value="CELL WALL SYNTHESIS PROTEIN KNH1-RELATED"/>
    <property type="match status" value="1"/>
</dbReference>
<dbReference type="GO" id="GO:0042546">
    <property type="term" value="P:cell wall biogenesis"/>
    <property type="evidence" value="ECO:0007669"/>
    <property type="project" value="InterPro"/>
</dbReference>
<dbReference type="Pfam" id="PF05390">
    <property type="entry name" value="Kre9_KNH1_C"/>
    <property type="match status" value="1"/>
</dbReference>
<dbReference type="Proteomes" id="UP000094389">
    <property type="component" value="Unassembled WGS sequence"/>
</dbReference>
<dbReference type="PANTHER" id="PTHR28154:SF1">
    <property type="entry name" value="CELL WALL SYNTHESIS PROTEIN KNH1-RELATED"/>
    <property type="match status" value="1"/>
</dbReference>
<feature type="compositionally biased region" description="Low complexity" evidence="4">
    <location>
        <begin position="254"/>
        <end position="273"/>
    </location>
</feature>
<name>A0A0H5BZ05_CYBJN</name>
<feature type="signal peptide" evidence="5">
    <location>
        <begin position="1"/>
        <end position="18"/>
    </location>
</feature>
<dbReference type="OrthoDB" id="2432613at2759"/>
<keyword evidence="11" id="KW-1185">Reference proteome</keyword>
<dbReference type="GO" id="GO:0031505">
    <property type="term" value="P:fungal-type cell wall organization"/>
    <property type="evidence" value="ECO:0007669"/>
    <property type="project" value="TreeGrafter"/>
</dbReference>
<evidence type="ECO:0000313" key="10">
    <source>
        <dbReference type="Proteomes" id="UP000038830"/>
    </source>
</evidence>
<dbReference type="GeneID" id="30988410"/>
<evidence type="ECO:0000256" key="4">
    <source>
        <dbReference type="SAM" id="MobiDB-lite"/>
    </source>
</evidence>
<evidence type="ECO:0000256" key="2">
    <source>
        <dbReference type="ARBA" id="ARBA00006816"/>
    </source>
</evidence>
<comment type="function">
    <text evidence="1">Involved in cell wall beta(1-&gt;6) glucan synthesis.</text>
</comment>
<evidence type="ECO:0000313" key="11">
    <source>
        <dbReference type="Proteomes" id="UP000094389"/>
    </source>
</evidence>
<dbReference type="InterPro" id="IPR008659">
    <property type="entry name" value="Kre9/Knh1_C"/>
</dbReference>
<evidence type="ECO:0000313" key="9">
    <source>
        <dbReference type="EMBL" id="ODV76014.1"/>
    </source>
</evidence>
<proteinExistence type="inferred from homology"/>
<dbReference type="STRING" id="983966.A0A0H5BZ05"/>
<evidence type="ECO:0000256" key="1">
    <source>
        <dbReference type="ARBA" id="ARBA00004010"/>
    </source>
</evidence>
<reference evidence="9 11" key="3">
    <citation type="journal article" date="2016" name="Proc. Natl. Acad. Sci. U.S.A.">
        <title>Comparative genomics of biotechnologically important yeasts.</title>
        <authorList>
            <person name="Riley R."/>
            <person name="Haridas S."/>
            <person name="Wolfe K.H."/>
            <person name="Lopes M.R."/>
            <person name="Hittinger C.T."/>
            <person name="Goeker M."/>
            <person name="Salamov A.A."/>
            <person name="Wisecaver J.H."/>
            <person name="Long T.M."/>
            <person name="Calvey C.H."/>
            <person name="Aerts A.L."/>
            <person name="Barry K.W."/>
            <person name="Choi C."/>
            <person name="Clum A."/>
            <person name="Coughlan A.Y."/>
            <person name="Deshpande S."/>
            <person name="Douglass A.P."/>
            <person name="Hanson S.J."/>
            <person name="Klenk H.-P."/>
            <person name="LaButti K.M."/>
            <person name="Lapidus A."/>
            <person name="Lindquist E.A."/>
            <person name="Lipzen A.M."/>
            <person name="Meier-Kolthoff J.P."/>
            <person name="Ohm R.A."/>
            <person name="Otillar R.P."/>
            <person name="Pangilinan J.L."/>
            <person name="Peng Y."/>
            <person name="Rokas A."/>
            <person name="Rosa C.A."/>
            <person name="Scheuner C."/>
            <person name="Sibirny A.A."/>
            <person name="Slot J.C."/>
            <person name="Stielow J.B."/>
            <person name="Sun H."/>
            <person name="Kurtzman C.P."/>
            <person name="Blackwell M."/>
            <person name="Grigoriev I.V."/>
            <person name="Jeffries T.W."/>
        </authorList>
    </citation>
    <scope>NUCLEOTIDE SEQUENCE [LARGE SCALE GENOMIC DNA]</scope>
    <source>
        <strain evidence="11">ATCC 18201 / CBS 1600 / BCRC 20928 / JCM 3617 / NBRC 0987 / NRRL Y-1542</strain>
        <strain evidence="9">NRRL Y-1542</strain>
    </source>
</reference>
<dbReference type="EMBL" id="KV453925">
    <property type="protein sequence ID" value="ODV76014.1"/>
    <property type="molecule type" value="Genomic_DNA"/>
</dbReference>
<evidence type="ECO:0000313" key="8">
    <source>
        <dbReference type="EMBL" id="CEP20710.1"/>
    </source>
</evidence>
<evidence type="ECO:0000259" key="7">
    <source>
        <dbReference type="Pfam" id="PF10342"/>
    </source>
</evidence>
<protein>
    <submittedName>
        <fullName evidence="9">Cell wall synthesis KRE9KNH1</fullName>
    </submittedName>
    <submittedName>
        <fullName evidence="8">KRE9 protein</fullName>
    </submittedName>
</protein>
<evidence type="ECO:0000259" key="6">
    <source>
        <dbReference type="Pfam" id="PF05390"/>
    </source>
</evidence>
<feature type="domain" description="Yeast cell wall synthesis Kre9/Knh1 C-terminal" evidence="6">
    <location>
        <begin position="164"/>
        <end position="263"/>
    </location>
</feature>
<dbReference type="RefSeq" id="XP_020073053.1">
    <property type="nucleotide sequence ID" value="XM_020214014.1"/>
</dbReference>
<dbReference type="Proteomes" id="UP000038830">
    <property type="component" value="Unassembled WGS sequence"/>
</dbReference>
<dbReference type="GO" id="GO:0005576">
    <property type="term" value="C:extracellular region"/>
    <property type="evidence" value="ECO:0007669"/>
    <property type="project" value="TreeGrafter"/>
</dbReference>
<gene>
    <name evidence="8" type="primary">KRE9</name>
    <name evidence="8" type="ORF">BN1211_0643</name>
    <name evidence="9" type="ORF">CYBJADRAFT_165376</name>
</gene>
<feature type="region of interest" description="Disordered" evidence="4">
    <location>
        <begin position="238"/>
        <end position="273"/>
    </location>
</feature>
<feature type="domain" description="Yeast cell wall synthesis Kre9/Knh1-like N-terminal" evidence="7">
    <location>
        <begin position="24"/>
        <end position="127"/>
    </location>
</feature>
<dbReference type="OMA" id="PEAFAIN"/>
<evidence type="ECO:0000256" key="5">
    <source>
        <dbReference type="SAM" id="SignalP"/>
    </source>
</evidence>
<organism evidence="8 10">
    <name type="scientific">Cyberlindnera jadinii (strain ATCC 18201 / CBS 1600 / BCRC 20928 / JCM 3617 / NBRC 0987 / NRRL Y-1542)</name>
    <name type="common">Torula yeast</name>
    <name type="synonym">Candida utilis</name>
    <dbReference type="NCBI Taxonomy" id="983966"/>
    <lineage>
        <taxon>Eukaryota</taxon>
        <taxon>Fungi</taxon>
        <taxon>Dikarya</taxon>
        <taxon>Ascomycota</taxon>
        <taxon>Saccharomycotina</taxon>
        <taxon>Saccharomycetes</taxon>
        <taxon>Phaffomycetales</taxon>
        <taxon>Phaffomycetaceae</taxon>
        <taxon>Cyberlindnera</taxon>
    </lineage>
</organism>
<dbReference type="InterPro" id="IPR018466">
    <property type="entry name" value="Kre9/Knh1-like_N"/>
</dbReference>
<dbReference type="EMBL" id="CDQK01000001">
    <property type="protein sequence ID" value="CEP20710.1"/>
    <property type="molecule type" value="Genomic_DNA"/>
</dbReference>
<dbReference type="InterPro" id="IPR045328">
    <property type="entry name" value="Kre9/Knh1"/>
</dbReference>
<reference evidence="8" key="1">
    <citation type="submission" date="2014-12" db="EMBL/GenBank/DDBJ databases">
        <authorList>
            <person name="Jaenicke S."/>
        </authorList>
    </citation>
    <scope>NUCLEOTIDE SEQUENCE [LARGE SCALE GENOMIC DNA]</scope>
    <source>
        <strain evidence="8">CBS1600</strain>
    </source>
</reference>
<feature type="chain" id="PRO_5040564446" evidence="5">
    <location>
        <begin position="19"/>
        <end position="273"/>
    </location>
</feature>
<keyword evidence="3 5" id="KW-0732">Signal</keyword>